<reference evidence="3 4" key="1">
    <citation type="submission" date="2014-07" db="EMBL/GenBank/DDBJ databases">
        <title>Comparative genomic insights into amoeba endosymbionts belonging to the families of Holosporaceae and Candidatus Midichloriaceae within Rickettsiales.</title>
        <authorList>
            <person name="Wang Z."/>
            <person name="Wu M."/>
        </authorList>
    </citation>
    <scope>NUCLEOTIDE SEQUENCE [LARGE SCALE GENOMIC DNA]</scope>
    <source>
        <strain evidence="3">PRA3</strain>
    </source>
</reference>
<dbReference type="HOGENOM" id="CLU_115353_0_2_5"/>
<organism evidence="3 4">
    <name type="scientific">Candidatus Odyssella acanthamoebae</name>
    <dbReference type="NCBI Taxonomy" id="91604"/>
    <lineage>
        <taxon>Bacteria</taxon>
        <taxon>Pseudomonadati</taxon>
        <taxon>Pseudomonadota</taxon>
        <taxon>Alphaproteobacteria</taxon>
        <taxon>Holosporales</taxon>
        <taxon>Candidatus Paracaedibacteraceae</taxon>
        <taxon>Candidatus Odyssella</taxon>
    </lineage>
</organism>
<evidence type="ECO:0000313" key="3">
    <source>
        <dbReference type="EMBL" id="AIK97030.1"/>
    </source>
</evidence>
<dbReference type="OrthoDB" id="9812968at2"/>
<dbReference type="RefSeq" id="WP_038466014.1">
    <property type="nucleotide sequence ID" value="NZ_CP008941.1"/>
</dbReference>
<dbReference type="InterPro" id="IPR011335">
    <property type="entry name" value="Restrct_endonuc-II-like"/>
</dbReference>
<dbReference type="HAMAP" id="MF_00048">
    <property type="entry name" value="UPF0102"/>
    <property type="match status" value="1"/>
</dbReference>
<protein>
    <recommendedName>
        <fullName evidence="2">UPF0102 protein ID47_10260</fullName>
    </recommendedName>
</protein>
<comment type="similarity">
    <text evidence="1 2">Belongs to the UPF0102 family.</text>
</comment>
<dbReference type="STRING" id="91604.ID47_10260"/>
<dbReference type="AlphaFoldDB" id="A0A077B248"/>
<accession>A0A077B248</accession>
<dbReference type="InterPro" id="IPR003509">
    <property type="entry name" value="UPF0102_YraN-like"/>
</dbReference>
<dbReference type="KEGG" id="paca:ID47_10260"/>
<evidence type="ECO:0000313" key="4">
    <source>
        <dbReference type="Proteomes" id="UP000028926"/>
    </source>
</evidence>
<dbReference type="EMBL" id="CP008941">
    <property type="protein sequence ID" value="AIK97030.1"/>
    <property type="molecule type" value="Genomic_DNA"/>
</dbReference>
<dbReference type="PANTHER" id="PTHR34039:SF1">
    <property type="entry name" value="UPF0102 PROTEIN YRAN"/>
    <property type="match status" value="1"/>
</dbReference>
<dbReference type="GO" id="GO:0003676">
    <property type="term" value="F:nucleic acid binding"/>
    <property type="evidence" value="ECO:0007669"/>
    <property type="project" value="InterPro"/>
</dbReference>
<dbReference type="SUPFAM" id="SSF52980">
    <property type="entry name" value="Restriction endonuclease-like"/>
    <property type="match status" value="1"/>
</dbReference>
<name>A0A077B248_9PROT</name>
<dbReference type="InterPro" id="IPR011856">
    <property type="entry name" value="tRNA_endonuc-like_dom_sf"/>
</dbReference>
<dbReference type="PANTHER" id="PTHR34039">
    <property type="entry name" value="UPF0102 PROTEIN YRAN"/>
    <property type="match status" value="1"/>
</dbReference>
<evidence type="ECO:0000256" key="1">
    <source>
        <dbReference type="ARBA" id="ARBA00006738"/>
    </source>
</evidence>
<dbReference type="Gene3D" id="3.40.1350.10">
    <property type="match status" value="1"/>
</dbReference>
<dbReference type="Proteomes" id="UP000028926">
    <property type="component" value="Chromosome"/>
</dbReference>
<proteinExistence type="inferred from homology"/>
<gene>
    <name evidence="3" type="ORF">ID47_10260</name>
</gene>
<dbReference type="Pfam" id="PF02021">
    <property type="entry name" value="UPF0102"/>
    <property type="match status" value="1"/>
</dbReference>
<evidence type="ECO:0000256" key="2">
    <source>
        <dbReference type="HAMAP-Rule" id="MF_00048"/>
    </source>
</evidence>
<dbReference type="eggNOG" id="COG0792">
    <property type="taxonomic scope" value="Bacteria"/>
</dbReference>
<keyword evidence="4" id="KW-1185">Reference proteome</keyword>
<sequence>MKWTSYTKGLAAEYLASLFLLFKGYIPQARRYKTPWGEIDLIVKRGKTLVFVEVKKRKYLNCGLEAITAKQRKRIEKAGQVYLGSVNIDFNTVRFDVVIATPKRFYHLKDAWRTV</sequence>